<gene>
    <name evidence="1" type="ORF">H3H32_14825</name>
</gene>
<evidence type="ECO:0000313" key="2">
    <source>
        <dbReference type="Proteomes" id="UP000515369"/>
    </source>
</evidence>
<accession>A0A7G5H4N0</accession>
<dbReference type="KEGG" id="sfol:H3H32_14825"/>
<keyword evidence="2" id="KW-1185">Reference proteome</keyword>
<protein>
    <submittedName>
        <fullName evidence="1">Uncharacterized protein</fullName>
    </submittedName>
</protein>
<dbReference type="AlphaFoldDB" id="A0A7G5H4N0"/>
<dbReference type="Proteomes" id="UP000515369">
    <property type="component" value="Chromosome"/>
</dbReference>
<sequence>MKNYAVFASLVSLTLTSSLLYGQAKIATEPFPTYQQIKRSDSEIIDYVSKDGQSEFAYNYTIKVFDNPDSTVIYILNGKPTLNGKYAKEVVNKSGNHITNMVIERPTENRKQVIRIDYTTKQ</sequence>
<evidence type="ECO:0000313" key="1">
    <source>
        <dbReference type="EMBL" id="QMW06072.1"/>
    </source>
</evidence>
<name>A0A7G5H4N0_9BACT</name>
<reference evidence="1 2" key="1">
    <citation type="submission" date="2020-07" db="EMBL/GenBank/DDBJ databases">
        <title>Spirosoma foliorum sp. nov., isolated from the leaves on the Nejang mountain Korea, Republic of.</title>
        <authorList>
            <person name="Ho H."/>
            <person name="Lee Y.-J."/>
            <person name="Nurcahyanto D.-A."/>
            <person name="Kim S.-G."/>
        </authorList>
    </citation>
    <scope>NUCLEOTIDE SEQUENCE [LARGE SCALE GENOMIC DNA]</scope>
    <source>
        <strain evidence="1 2">PL0136</strain>
    </source>
</reference>
<dbReference type="RefSeq" id="WP_182463444.1">
    <property type="nucleotide sequence ID" value="NZ_CP059732.1"/>
</dbReference>
<organism evidence="1 2">
    <name type="scientific">Spirosoma foliorum</name>
    <dbReference type="NCBI Taxonomy" id="2710596"/>
    <lineage>
        <taxon>Bacteria</taxon>
        <taxon>Pseudomonadati</taxon>
        <taxon>Bacteroidota</taxon>
        <taxon>Cytophagia</taxon>
        <taxon>Cytophagales</taxon>
        <taxon>Cytophagaceae</taxon>
        <taxon>Spirosoma</taxon>
    </lineage>
</organism>
<dbReference type="EMBL" id="CP059732">
    <property type="protein sequence ID" value="QMW06072.1"/>
    <property type="molecule type" value="Genomic_DNA"/>
</dbReference>
<proteinExistence type="predicted"/>